<evidence type="ECO:0000256" key="3">
    <source>
        <dbReference type="ARBA" id="ARBA00023163"/>
    </source>
</evidence>
<evidence type="ECO:0000313" key="5">
    <source>
        <dbReference type="EMBL" id="KRN04527.1"/>
    </source>
</evidence>
<dbReference type="InterPro" id="IPR010982">
    <property type="entry name" value="Lambda_DNA-bd_dom_sf"/>
</dbReference>
<protein>
    <submittedName>
        <fullName evidence="5">Catabolite control protein A</fullName>
    </submittedName>
</protein>
<dbReference type="Gene3D" id="1.10.260.40">
    <property type="entry name" value="lambda repressor-like DNA-binding domains"/>
    <property type="match status" value="1"/>
</dbReference>
<dbReference type="SUPFAM" id="SSF53822">
    <property type="entry name" value="Periplasmic binding protein-like I"/>
    <property type="match status" value="1"/>
</dbReference>
<dbReference type="GO" id="GO:0000976">
    <property type="term" value="F:transcription cis-regulatory region binding"/>
    <property type="evidence" value="ECO:0007669"/>
    <property type="project" value="TreeGrafter"/>
</dbReference>
<dbReference type="PATRIC" id="fig|1423744.4.peg.208"/>
<dbReference type="AlphaFoldDB" id="A0A0R2DK80"/>
<dbReference type="GO" id="GO:0003700">
    <property type="term" value="F:DNA-binding transcription factor activity"/>
    <property type="evidence" value="ECO:0007669"/>
    <property type="project" value="TreeGrafter"/>
</dbReference>
<dbReference type="PRINTS" id="PR00036">
    <property type="entry name" value="HTHLACI"/>
</dbReference>
<keyword evidence="6" id="KW-1185">Reference proteome</keyword>
<keyword evidence="3" id="KW-0804">Transcription</keyword>
<dbReference type="SMART" id="SM00354">
    <property type="entry name" value="HTH_LACI"/>
    <property type="match status" value="1"/>
</dbReference>
<dbReference type="InterPro" id="IPR046335">
    <property type="entry name" value="LacI/GalR-like_sensor"/>
</dbReference>
<dbReference type="RefSeq" id="WP_056974385.1">
    <property type="nucleotide sequence ID" value="NZ_AYZL01000010.1"/>
</dbReference>
<dbReference type="STRING" id="1423744.FC86_GL000204"/>
<dbReference type="PROSITE" id="PS50932">
    <property type="entry name" value="HTH_LACI_2"/>
    <property type="match status" value="1"/>
</dbReference>
<dbReference type="SUPFAM" id="SSF47413">
    <property type="entry name" value="lambda repressor-like DNA-binding domains"/>
    <property type="match status" value="1"/>
</dbReference>
<dbReference type="PANTHER" id="PTHR30146:SF150">
    <property type="entry name" value="ARABINOSE METABOLISM TRANSCRIPTIONAL REPRESSOR"/>
    <property type="match status" value="1"/>
</dbReference>
<dbReference type="Gene3D" id="3.40.50.2300">
    <property type="match status" value="2"/>
</dbReference>
<sequence>MKKSTITIYDVAKKADVSMATVSRVVNGTGKVKEETRQKVQQIIEDMGYHPNAVARGLASQKTTTIGIFLPDLNNAYFNELAQGIDDVSKLYNYNIILMSSSISHQNEKDVLRSLFSQQVDGIVYMSYDISDEVCDLLYEKGIPTVLAGVIDYKRQLPSVNIDYKAATFEVMERFAQKYNSIALVVQDKNTNVNQDFRCKGMAEAAKKYPKIQFEVIRAGYGYENGLAVFNEVKAKKIQAILTTDDSVAIGILNAASDQGIKIPEELEVMSAMNTKLALMARPELSSISQPLYDMGAVAMRMLTKLMKKEVVQDQQVILPHEIINRKSTK</sequence>
<dbReference type="Pfam" id="PF00356">
    <property type="entry name" value="LacI"/>
    <property type="match status" value="1"/>
</dbReference>
<reference evidence="5 6" key="1">
    <citation type="journal article" date="2015" name="Genome Announc.">
        <title>Expanding the biotechnology potential of lactobacilli through comparative genomics of 213 strains and associated genera.</title>
        <authorList>
            <person name="Sun Z."/>
            <person name="Harris H.M."/>
            <person name="McCann A."/>
            <person name="Guo C."/>
            <person name="Argimon S."/>
            <person name="Zhang W."/>
            <person name="Yang X."/>
            <person name="Jeffery I.B."/>
            <person name="Cooney J.C."/>
            <person name="Kagawa T.F."/>
            <person name="Liu W."/>
            <person name="Song Y."/>
            <person name="Salvetti E."/>
            <person name="Wrobel A."/>
            <person name="Rasinkangas P."/>
            <person name="Parkhill J."/>
            <person name="Rea M.C."/>
            <person name="O'Sullivan O."/>
            <person name="Ritari J."/>
            <person name="Douillard F.P."/>
            <person name="Paul Ross R."/>
            <person name="Yang R."/>
            <person name="Briner A.E."/>
            <person name="Felis G.E."/>
            <person name="de Vos W.M."/>
            <person name="Barrangou R."/>
            <person name="Klaenhammer T.R."/>
            <person name="Caufield P.W."/>
            <person name="Cui Y."/>
            <person name="Zhang H."/>
            <person name="O'Toole P.W."/>
        </authorList>
    </citation>
    <scope>NUCLEOTIDE SEQUENCE [LARGE SCALE GENOMIC DNA]</scope>
    <source>
        <strain evidence="5 6">DSM 23037</strain>
    </source>
</reference>
<feature type="domain" description="HTH lacI-type" evidence="4">
    <location>
        <begin position="6"/>
        <end position="60"/>
    </location>
</feature>
<evidence type="ECO:0000256" key="1">
    <source>
        <dbReference type="ARBA" id="ARBA00023015"/>
    </source>
</evidence>
<keyword evidence="1" id="KW-0805">Transcription regulation</keyword>
<evidence type="ECO:0000313" key="6">
    <source>
        <dbReference type="Proteomes" id="UP000051378"/>
    </source>
</evidence>
<name>A0A0R2DK80_9LACO</name>
<evidence type="ECO:0000256" key="2">
    <source>
        <dbReference type="ARBA" id="ARBA00023125"/>
    </source>
</evidence>
<accession>A0A0R2DK80</accession>
<evidence type="ECO:0000259" key="4">
    <source>
        <dbReference type="PROSITE" id="PS50932"/>
    </source>
</evidence>
<gene>
    <name evidence="5" type="ORF">FC86_GL000204</name>
</gene>
<comment type="caution">
    <text evidence="5">The sequence shown here is derived from an EMBL/GenBank/DDBJ whole genome shotgun (WGS) entry which is preliminary data.</text>
</comment>
<dbReference type="InterPro" id="IPR028082">
    <property type="entry name" value="Peripla_BP_I"/>
</dbReference>
<dbReference type="Pfam" id="PF13377">
    <property type="entry name" value="Peripla_BP_3"/>
    <property type="match status" value="1"/>
</dbReference>
<dbReference type="PROSITE" id="PS00356">
    <property type="entry name" value="HTH_LACI_1"/>
    <property type="match status" value="1"/>
</dbReference>
<dbReference type="InterPro" id="IPR000843">
    <property type="entry name" value="HTH_LacI"/>
</dbReference>
<proteinExistence type="predicted"/>
<dbReference type="EMBL" id="AYZL01000010">
    <property type="protein sequence ID" value="KRN04527.1"/>
    <property type="molecule type" value="Genomic_DNA"/>
</dbReference>
<dbReference type="CDD" id="cd01392">
    <property type="entry name" value="HTH_LacI"/>
    <property type="match status" value="1"/>
</dbReference>
<keyword evidence="2" id="KW-0238">DNA-binding</keyword>
<dbReference type="OrthoDB" id="9784962at2"/>
<organism evidence="5 6">
    <name type="scientific">Holzapfeliella floricola DSM 23037 = JCM 16512</name>
    <dbReference type="NCBI Taxonomy" id="1423744"/>
    <lineage>
        <taxon>Bacteria</taxon>
        <taxon>Bacillati</taxon>
        <taxon>Bacillota</taxon>
        <taxon>Bacilli</taxon>
        <taxon>Lactobacillales</taxon>
        <taxon>Lactobacillaceae</taxon>
        <taxon>Holzapfeliella</taxon>
    </lineage>
</organism>
<dbReference type="PANTHER" id="PTHR30146">
    <property type="entry name" value="LACI-RELATED TRANSCRIPTIONAL REPRESSOR"/>
    <property type="match status" value="1"/>
</dbReference>
<dbReference type="Proteomes" id="UP000051378">
    <property type="component" value="Unassembled WGS sequence"/>
</dbReference>
<dbReference type="FunFam" id="1.10.260.40:FF:000002">
    <property type="entry name" value="HTH-type transcriptional repressor PurR"/>
    <property type="match status" value="1"/>
</dbReference>